<feature type="coiled-coil region" evidence="2">
    <location>
        <begin position="118"/>
        <end position="263"/>
    </location>
</feature>
<gene>
    <name evidence="4" type="ORF">M0812_29159</name>
</gene>
<evidence type="ECO:0000313" key="5">
    <source>
        <dbReference type="Proteomes" id="UP001146793"/>
    </source>
</evidence>
<comment type="caution">
    <text evidence="4">The sequence shown here is derived from an EMBL/GenBank/DDBJ whole genome shotgun (WGS) entry which is preliminary data.</text>
</comment>
<dbReference type="InterPro" id="IPR044926">
    <property type="entry name" value="RGS_subdomain_2"/>
</dbReference>
<dbReference type="Pfam" id="PF00615">
    <property type="entry name" value="RGS"/>
    <property type="match status" value="1"/>
</dbReference>
<evidence type="ECO:0000256" key="2">
    <source>
        <dbReference type="SAM" id="Coils"/>
    </source>
</evidence>
<dbReference type="GO" id="GO:0008277">
    <property type="term" value="P:regulation of G protein-coupled receptor signaling pathway"/>
    <property type="evidence" value="ECO:0007669"/>
    <property type="project" value="InterPro"/>
</dbReference>
<dbReference type="SMART" id="SM00315">
    <property type="entry name" value="RGS"/>
    <property type="match status" value="1"/>
</dbReference>
<dbReference type="InterPro" id="IPR047016">
    <property type="entry name" value="RGS6/7/9/11"/>
</dbReference>
<dbReference type="AlphaFoldDB" id="A0AAV7Y3J7"/>
<dbReference type="GO" id="GO:0009968">
    <property type="term" value="P:negative regulation of signal transduction"/>
    <property type="evidence" value="ECO:0007669"/>
    <property type="project" value="UniProtKB-KW"/>
</dbReference>
<dbReference type="PRINTS" id="PR01301">
    <property type="entry name" value="RGSPROTEIN"/>
</dbReference>
<dbReference type="EMBL" id="JANTQA010000072">
    <property type="protein sequence ID" value="KAJ3424438.1"/>
    <property type="molecule type" value="Genomic_DNA"/>
</dbReference>
<evidence type="ECO:0000313" key="4">
    <source>
        <dbReference type="EMBL" id="KAJ3424438.1"/>
    </source>
</evidence>
<feature type="domain" description="RGS" evidence="3">
    <location>
        <begin position="639"/>
        <end position="756"/>
    </location>
</feature>
<protein>
    <submittedName>
        <fullName evidence="4">Regulator of g protein signaling</fullName>
    </submittedName>
</protein>
<dbReference type="PANTHER" id="PTHR45746:SF6">
    <property type="entry name" value="LP21163P"/>
    <property type="match status" value="1"/>
</dbReference>
<dbReference type="PANTHER" id="PTHR45746">
    <property type="entry name" value="LP21163P"/>
    <property type="match status" value="1"/>
</dbReference>
<feature type="coiled-coil region" evidence="2">
    <location>
        <begin position="563"/>
        <end position="590"/>
    </location>
</feature>
<name>A0AAV7Y3J7_9EUKA</name>
<dbReference type="PROSITE" id="PS50132">
    <property type="entry name" value="RGS"/>
    <property type="match status" value="1"/>
</dbReference>
<dbReference type="GO" id="GO:0005096">
    <property type="term" value="F:GTPase activator activity"/>
    <property type="evidence" value="ECO:0007669"/>
    <property type="project" value="TreeGrafter"/>
</dbReference>
<organism evidence="4 5">
    <name type="scientific">Anaeramoeba flamelloides</name>
    <dbReference type="NCBI Taxonomy" id="1746091"/>
    <lineage>
        <taxon>Eukaryota</taxon>
        <taxon>Metamonada</taxon>
        <taxon>Anaeramoebidae</taxon>
        <taxon>Anaeramoeba</taxon>
    </lineage>
</organism>
<dbReference type="GO" id="GO:0005737">
    <property type="term" value="C:cytoplasm"/>
    <property type="evidence" value="ECO:0007669"/>
    <property type="project" value="TreeGrafter"/>
</dbReference>
<feature type="coiled-coil region" evidence="2">
    <location>
        <begin position="32"/>
        <end position="77"/>
    </location>
</feature>
<feature type="coiled-coil region" evidence="2">
    <location>
        <begin position="439"/>
        <end position="533"/>
    </location>
</feature>
<proteinExistence type="predicted"/>
<keyword evidence="1" id="KW-0734">Signal transduction inhibitor</keyword>
<dbReference type="Proteomes" id="UP001146793">
    <property type="component" value="Unassembled WGS sequence"/>
</dbReference>
<feature type="coiled-coil region" evidence="2">
    <location>
        <begin position="295"/>
        <end position="333"/>
    </location>
</feature>
<dbReference type="CDD" id="cd07440">
    <property type="entry name" value="RGS"/>
    <property type="match status" value="1"/>
</dbReference>
<dbReference type="SUPFAM" id="SSF48097">
    <property type="entry name" value="Regulator of G-protein signaling, RGS"/>
    <property type="match status" value="1"/>
</dbReference>
<keyword evidence="2" id="KW-0175">Coiled coil</keyword>
<sequence>MSNSPIQSFSNSDPLTKLNLLKNDVVRWRQVCERIKARYKKDEELLNEKLQKLQNERTQLRNALKKLCYQRDELTEKIKQHDQFQLNSSTVSNLKSYNVLKTSYEQAKLLSNEVEFLLQNEQTDKDQLIEQLHLLLSNKVGEEFQFLEEKDQEQRKEKEKEHEMMVLTKESDLLQKIEELTKLEEREDELKQKVLVKQEEARKLIQMKHTLDSHQQRVEELRRTHTQNLLLQQQKTLENMGRIEWLKVEKNDLKFEIQRLSKEREAKQSIEEDNFVIEKRIFAVKQRLAFEQRRQIALTGNMEKLRKRCQELINEAQELNNEIYEKSLDLQQRTGEIKLSGQDDDDDWERFKQDEQKEKLKWIQRMKNEEKAFQQIDKLTQSAITIYKLNRVEMEKRRAIAVMSRLLAMLSKKLEWKDLQREELIRQIREEAGKKDLILKEIVEKKKIMEKNEEELGEQKDENEDTIAGLEQQLLDFRTNEARLRKEAKETRWKLEEQIFAEKQKVKDLTVEYEKLKKEKEEEREKEKQNASDIGVKIETLRTALGKHLSSILKKEIKKDQPVQDFQNNYKEIQEVYMRKEEEVQKVKHNLKVQTTYASMMYDRYNKMSVPIRKSDNKRGWGFRRGNKKKQQSEIPNIPLPVLLKQKEFRKFFLDFLVSKFSQENLLFWVEVEKYTKLKENELLSHAKQIFQEYIAKDSPYHISIDQNIANQCQQEIQSSNTSRNCFMAARESVEYLMSIGAYPKFLKSPEYKKLLKLNPKGDWSKYEN</sequence>
<dbReference type="InterPro" id="IPR016137">
    <property type="entry name" value="RGS"/>
</dbReference>
<accession>A0AAV7Y3J7</accession>
<dbReference type="Gene3D" id="1.10.167.10">
    <property type="entry name" value="Regulator of G-protein Signalling 4, domain 2"/>
    <property type="match status" value="1"/>
</dbReference>
<reference evidence="4" key="1">
    <citation type="submission" date="2022-08" db="EMBL/GenBank/DDBJ databases">
        <title>Novel sulphate-reducing endosymbionts in the free-living metamonad Anaeramoeba.</title>
        <authorList>
            <person name="Jerlstrom-Hultqvist J."/>
            <person name="Cepicka I."/>
            <person name="Gallot-Lavallee L."/>
            <person name="Salas-Leiva D."/>
            <person name="Curtis B.A."/>
            <person name="Zahonova K."/>
            <person name="Pipaliya S."/>
            <person name="Dacks J."/>
            <person name="Roger A.J."/>
        </authorList>
    </citation>
    <scope>NUCLEOTIDE SEQUENCE</scope>
    <source>
        <strain evidence="4">Busselton2</strain>
    </source>
</reference>
<evidence type="ECO:0000256" key="1">
    <source>
        <dbReference type="ARBA" id="ARBA00022700"/>
    </source>
</evidence>
<dbReference type="InterPro" id="IPR036305">
    <property type="entry name" value="RGS_sf"/>
</dbReference>
<evidence type="ECO:0000259" key="3">
    <source>
        <dbReference type="PROSITE" id="PS50132"/>
    </source>
</evidence>